<organism evidence="2 3">
    <name type="scientific">Podospora australis</name>
    <dbReference type="NCBI Taxonomy" id="1536484"/>
    <lineage>
        <taxon>Eukaryota</taxon>
        <taxon>Fungi</taxon>
        <taxon>Dikarya</taxon>
        <taxon>Ascomycota</taxon>
        <taxon>Pezizomycotina</taxon>
        <taxon>Sordariomycetes</taxon>
        <taxon>Sordariomycetidae</taxon>
        <taxon>Sordariales</taxon>
        <taxon>Podosporaceae</taxon>
        <taxon>Podospora</taxon>
    </lineage>
</organism>
<feature type="compositionally biased region" description="Low complexity" evidence="1">
    <location>
        <begin position="18"/>
        <end position="38"/>
    </location>
</feature>
<sequence>MDSSWTKIRSKKTIKNLTTPTTKPSTTTSSSSQPISTPKAKATGTAIGYVRPNGFVFQSLQLQLFLLLAFILKTTNNDAATITKCLVQYLWSLSREEFQELAYLLPGLRSVPTINNIPGDFVIEANPHGIHAFAKGKVSKKELYTVLDMVQVDFLTTKFKWFESVWFPSLLSKLATQCSPAEKHVLPVRWFKKPESARFLITMARGIVAIRQVNGWDGVNNTINDSLRRAYNQGWADIFVPKDIRVSAAFLLSQEQDGSFINLSKTVSNSLAREAAALIEVRPVAVSTNEVSTAKVSVNAASAKKTSSRVAPADESLRESPVPVVSAWARSITSPSASTSS</sequence>
<protein>
    <submittedName>
        <fullName evidence="2">Uncharacterized protein</fullName>
    </submittedName>
</protein>
<reference evidence="2" key="2">
    <citation type="submission" date="2023-05" db="EMBL/GenBank/DDBJ databases">
        <authorList>
            <consortium name="Lawrence Berkeley National Laboratory"/>
            <person name="Steindorff A."/>
            <person name="Hensen N."/>
            <person name="Bonometti L."/>
            <person name="Westerberg I."/>
            <person name="Brannstrom I.O."/>
            <person name="Guillou S."/>
            <person name="Cros-Aarteil S."/>
            <person name="Calhoun S."/>
            <person name="Haridas S."/>
            <person name="Kuo A."/>
            <person name="Mondo S."/>
            <person name="Pangilinan J."/>
            <person name="Riley R."/>
            <person name="Labutti K."/>
            <person name="Andreopoulos B."/>
            <person name="Lipzen A."/>
            <person name="Chen C."/>
            <person name="Yanf M."/>
            <person name="Daum C."/>
            <person name="Ng V."/>
            <person name="Clum A."/>
            <person name="Ohm R."/>
            <person name="Martin F."/>
            <person name="Silar P."/>
            <person name="Natvig D."/>
            <person name="Lalanne C."/>
            <person name="Gautier V."/>
            <person name="Ament-Velasquez S.L."/>
            <person name="Kruys A."/>
            <person name="Hutchinson M.I."/>
            <person name="Powell A.J."/>
            <person name="Barry K."/>
            <person name="Miller A.N."/>
            <person name="Grigoriev I.V."/>
            <person name="Debuchy R."/>
            <person name="Gladieux P."/>
            <person name="Thoren M.H."/>
            <person name="Johannesson H."/>
        </authorList>
    </citation>
    <scope>NUCLEOTIDE SEQUENCE</scope>
    <source>
        <strain evidence="2">PSN309</strain>
    </source>
</reference>
<keyword evidence="3" id="KW-1185">Reference proteome</keyword>
<dbReference type="EMBL" id="MU864416">
    <property type="protein sequence ID" value="KAK4186755.1"/>
    <property type="molecule type" value="Genomic_DNA"/>
</dbReference>
<name>A0AAN6WST7_9PEZI</name>
<evidence type="ECO:0000313" key="2">
    <source>
        <dbReference type="EMBL" id="KAK4186755.1"/>
    </source>
</evidence>
<feature type="region of interest" description="Disordered" evidence="1">
    <location>
        <begin position="1"/>
        <end position="39"/>
    </location>
</feature>
<dbReference type="Proteomes" id="UP001302126">
    <property type="component" value="Unassembled WGS sequence"/>
</dbReference>
<feature type="region of interest" description="Disordered" evidence="1">
    <location>
        <begin position="304"/>
        <end position="323"/>
    </location>
</feature>
<evidence type="ECO:0000313" key="3">
    <source>
        <dbReference type="Proteomes" id="UP001302126"/>
    </source>
</evidence>
<proteinExistence type="predicted"/>
<gene>
    <name evidence="2" type="ORF">QBC35DRAFT_553404</name>
</gene>
<dbReference type="AlphaFoldDB" id="A0AAN6WST7"/>
<accession>A0AAN6WST7</accession>
<evidence type="ECO:0000256" key="1">
    <source>
        <dbReference type="SAM" id="MobiDB-lite"/>
    </source>
</evidence>
<reference evidence="2" key="1">
    <citation type="journal article" date="2023" name="Mol. Phylogenet. Evol.">
        <title>Genome-scale phylogeny and comparative genomics of the fungal order Sordariales.</title>
        <authorList>
            <person name="Hensen N."/>
            <person name="Bonometti L."/>
            <person name="Westerberg I."/>
            <person name="Brannstrom I.O."/>
            <person name="Guillou S."/>
            <person name="Cros-Aarteil S."/>
            <person name="Calhoun S."/>
            <person name="Haridas S."/>
            <person name="Kuo A."/>
            <person name="Mondo S."/>
            <person name="Pangilinan J."/>
            <person name="Riley R."/>
            <person name="LaButti K."/>
            <person name="Andreopoulos B."/>
            <person name="Lipzen A."/>
            <person name="Chen C."/>
            <person name="Yan M."/>
            <person name="Daum C."/>
            <person name="Ng V."/>
            <person name="Clum A."/>
            <person name="Steindorff A."/>
            <person name="Ohm R.A."/>
            <person name="Martin F."/>
            <person name="Silar P."/>
            <person name="Natvig D.O."/>
            <person name="Lalanne C."/>
            <person name="Gautier V."/>
            <person name="Ament-Velasquez S.L."/>
            <person name="Kruys A."/>
            <person name="Hutchinson M.I."/>
            <person name="Powell A.J."/>
            <person name="Barry K."/>
            <person name="Miller A.N."/>
            <person name="Grigoriev I.V."/>
            <person name="Debuchy R."/>
            <person name="Gladieux P."/>
            <person name="Hiltunen Thoren M."/>
            <person name="Johannesson H."/>
        </authorList>
    </citation>
    <scope>NUCLEOTIDE SEQUENCE</scope>
    <source>
        <strain evidence="2">PSN309</strain>
    </source>
</reference>
<comment type="caution">
    <text evidence="2">The sequence shown here is derived from an EMBL/GenBank/DDBJ whole genome shotgun (WGS) entry which is preliminary data.</text>
</comment>